<dbReference type="SUPFAM" id="SSF51430">
    <property type="entry name" value="NAD(P)-linked oxidoreductase"/>
    <property type="match status" value="1"/>
</dbReference>
<reference evidence="2 3" key="1">
    <citation type="submission" date="2016-10" db="EMBL/GenBank/DDBJ databases">
        <authorList>
            <person name="de Groot N.N."/>
        </authorList>
    </citation>
    <scope>NUCLEOTIDE SEQUENCE [LARGE SCALE GENOMIC DNA]</scope>
    <source>
        <strain evidence="2 3">ATCC 35022</strain>
    </source>
</reference>
<evidence type="ECO:0000259" key="1">
    <source>
        <dbReference type="Pfam" id="PF00248"/>
    </source>
</evidence>
<sequence>MAERRLGRTGLQVSEVGCGGFQFTGEFGVPKQEALEIIQAALDAGINYFDTAPMYGFGESEELLGRGLSGFDKRPVVVSGKVGWLDRTVVRAAGDDAYTDRQAIVRIVEHSLWLLRRDKLDVVMIHEPEWAQWKIDGSTGDSVVLSTLEDLKKAGIVGAIGVGGQDLAVNTALVETGRIDVVLTFMHYDLAVQDARDALLPAAERHDVGVILGGPYRQGALASKATDRIAEMRKTGVYPWGFDERVLNRLDAIYALSDRVGMSLPELGLRYLLSDARVSSIIPGPRKVDELHKNLEYASKGPLEPELVAEIDRIGRT</sequence>
<dbReference type="AlphaFoldDB" id="A0A1G6B990"/>
<name>A0A1G6B990_9HYPH</name>
<dbReference type="STRING" id="665467.SAMN02982931_01382"/>
<dbReference type="PANTHER" id="PTHR42686:SF1">
    <property type="entry name" value="GH17980P-RELATED"/>
    <property type="match status" value="1"/>
</dbReference>
<dbReference type="CDD" id="cd19090">
    <property type="entry name" value="AKR_AKR15A-like"/>
    <property type="match status" value="1"/>
</dbReference>
<dbReference type="PANTHER" id="PTHR42686">
    <property type="entry name" value="GH17980P-RELATED"/>
    <property type="match status" value="1"/>
</dbReference>
<dbReference type="GO" id="GO:0016491">
    <property type="term" value="F:oxidoreductase activity"/>
    <property type="evidence" value="ECO:0007669"/>
    <property type="project" value="InterPro"/>
</dbReference>
<evidence type="ECO:0000313" key="3">
    <source>
        <dbReference type="Proteomes" id="UP000199071"/>
    </source>
</evidence>
<dbReference type="InterPro" id="IPR023210">
    <property type="entry name" value="NADP_OxRdtase_dom"/>
</dbReference>
<feature type="domain" description="NADP-dependent oxidoreductase" evidence="1">
    <location>
        <begin position="16"/>
        <end position="314"/>
    </location>
</feature>
<dbReference type="EMBL" id="FMXQ01000002">
    <property type="protein sequence ID" value="SDB17220.1"/>
    <property type="molecule type" value="Genomic_DNA"/>
</dbReference>
<dbReference type="InterPro" id="IPR036812">
    <property type="entry name" value="NAD(P)_OxRdtase_dom_sf"/>
</dbReference>
<dbReference type="InterPro" id="IPR020471">
    <property type="entry name" value="AKR"/>
</dbReference>
<organism evidence="2 3">
    <name type="scientific">Bauldia litoralis</name>
    <dbReference type="NCBI Taxonomy" id="665467"/>
    <lineage>
        <taxon>Bacteria</taxon>
        <taxon>Pseudomonadati</taxon>
        <taxon>Pseudomonadota</taxon>
        <taxon>Alphaproteobacteria</taxon>
        <taxon>Hyphomicrobiales</taxon>
        <taxon>Kaistiaceae</taxon>
        <taxon>Bauldia</taxon>
    </lineage>
</organism>
<dbReference type="Pfam" id="PF00248">
    <property type="entry name" value="Aldo_ket_red"/>
    <property type="match status" value="1"/>
</dbReference>
<keyword evidence="3" id="KW-1185">Reference proteome</keyword>
<evidence type="ECO:0000313" key="2">
    <source>
        <dbReference type="EMBL" id="SDB17220.1"/>
    </source>
</evidence>
<gene>
    <name evidence="2" type="ORF">SAMN02982931_01382</name>
</gene>
<proteinExistence type="predicted"/>
<protein>
    <submittedName>
        <fullName evidence="2">D-threo-aldose 1-dehydrogenase</fullName>
    </submittedName>
</protein>
<dbReference type="GO" id="GO:0005829">
    <property type="term" value="C:cytosol"/>
    <property type="evidence" value="ECO:0007669"/>
    <property type="project" value="TreeGrafter"/>
</dbReference>
<dbReference type="Proteomes" id="UP000199071">
    <property type="component" value="Unassembled WGS sequence"/>
</dbReference>
<dbReference type="OrthoDB" id="8394608at2"/>
<accession>A0A1G6B990</accession>
<dbReference type="Gene3D" id="3.20.20.100">
    <property type="entry name" value="NADP-dependent oxidoreductase domain"/>
    <property type="match status" value="1"/>
</dbReference>
<dbReference type="RefSeq" id="WP_090875642.1">
    <property type="nucleotide sequence ID" value="NZ_FMXQ01000002.1"/>
</dbReference>